<dbReference type="AlphaFoldDB" id="A0A6N3FP78"/>
<accession>A0A6N3FP78</accession>
<protein>
    <recommendedName>
        <fullName evidence="2">DUF4275 family protein</fullName>
    </recommendedName>
</protein>
<dbReference type="InterPro" id="IPR025454">
    <property type="entry name" value="DUF4275"/>
</dbReference>
<dbReference type="EMBL" id="CACRUE010000045">
    <property type="protein sequence ID" value="VYU53619.1"/>
    <property type="molecule type" value="Genomic_DNA"/>
</dbReference>
<dbReference type="RefSeq" id="WP_421800701.1">
    <property type="nucleotide sequence ID" value="NZ_CACRUE010000045.1"/>
</dbReference>
<dbReference type="Pfam" id="PF14101">
    <property type="entry name" value="DUF4275"/>
    <property type="match status" value="1"/>
</dbReference>
<organism evidence="1">
    <name type="scientific">Intestinibacter bartlettii</name>
    <dbReference type="NCBI Taxonomy" id="261299"/>
    <lineage>
        <taxon>Bacteria</taxon>
        <taxon>Bacillati</taxon>
        <taxon>Bacillota</taxon>
        <taxon>Clostridia</taxon>
        <taxon>Peptostreptococcales</taxon>
        <taxon>Peptostreptococcaceae</taxon>
        <taxon>Intestinibacter</taxon>
    </lineage>
</organism>
<evidence type="ECO:0008006" key="2">
    <source>
        <dbReference type="Google" id="ProtNLM"/>
    </source>
</evidence>
<sequence>MMILIDKKVDFQVLDNLEEIRNKWIEIFAGNLTERERKEISMDNHLWYGFNSEKKDYLEGEDAVEAFNNLRKKGYYVFFDYDRYDDEDLFGYENKVFEVFGWNKMKAEDFSCSDIYIVDKEFTWTYVCTHEGFCCGPYFCKS</sequence>
<proteinExistence type="predicted"/>
<reference evidence="1" key="1">
    <citation type="submission" date="2019-11" db="EMBL/GenBank/DDBJ databases">
        <authorList>
            <person name="Feng L."/>
        </authorList>
    </citation>
    <scope>NUCLEOTIDE SEQUENCE</scope>
    <source>
        <strain evidence="1">IbartlettiiLFYP30</strain>
    </source>
</reference>
<gene>
    <name evidence="1" type="ORF">IBLFYP30_00491</name>
</gene>
<evidence type="ECO:0000313" key="1">
    <source>
        <dbReference type="EMBL" id="VYU53619.1"/>
    </source>
</evidence>
<name>A0A6N3FP78_9FIRM</name>